<keyword evidence="2" id="KW-0862">Zinc</keyword>
<evidence type="ECO:0000256" key="2">
    <source>
        <dbReference type="ARBA" id="ARBA00022833"/>
    </source>
</evidence>
<protein>
    <recommendedName>
        <fullName evidence="5">RING-type domain-containing protein</fullName>
    </recommendedName>
</protein>
<evidence type="ECO:0000259" key="5">
    <source>
        <dbReference type="PROSITE" id="PS50089"/>
    </source>
</evidence>
<dbReference type="InterPro" id="IPR052804">
    <property type="entry name" value="UEC_component"/>
</dbReference>
<dbReference type="Pfam" id="PF13639">
    <property type="entry name" value="zf-RING_2"/>
    <property type="match status" value="1"/>
</dbReference>
<keyword evidence="1 3" id="KW-0863">Zinc-finger</keyword>
<gene>
    <name evidence="6" type="ORF">AVEN_213436_1</name>
</gene>
<dbReference type="PANTHER" id="PTHR46359:SF2">
    <property type="entry name" value="GEO07743P1"/>
    <property type="match status" value="1"/>
</dbReference>
<dbReference type="Gene3D" id="3.30.40.10">
    <property type="entry name" value="Zinc/RING finger domain, C3HC4 (zinc finger)"/>
    <property type="match status" value="1"/>
</dbReference>
<evidence type="ECO:0000256" key="3">
    <source>
        <dbReference type="PROSITE-ProRule" id="PRU00175"/>
    </source>
</evidence>
<evidence type="ECO:0000313" key="7">
    <source>
        <dbReference type="Proteomes" id="UP000499080"/>
    </source>
</evidence>
<organism evidence="6 7">
    <name type="scientific">Araneus ventricosus</name>
    <name type="common">Orbweaver spider</name>
    <name type="synonym">Epeira ventricosa</name>
    <dbReference type="NCBI Taxonomy" id="182803"/>
    <lineage>
        <taxon>Eukaryota</taxon>
        <taxon>Metazoa</taxon>
        <taxon>Ecdysozoa</taxon>
        <taxon>Arthropoda</taxon>
        <taxon>Chelicerata</taxon>
        <taxon>Arachnida</taxon>
        <taxon>Araneae</taxon>
        <taxon>Araneomorphae</taxon>
        <taxon>Entelegynae</taxon>
        <taxon>Araneoidea</taxon>
        <taxon>Araneidae</taxon>
        <taxon>Araneus</taxon>
    </lineage>
</organism>
<dbReference type="SMART" id="SM00184">
    <property type="entry name" value="RING"/>
    <property type="match status" value="1"/>
</dbReference>
<dbReference type="GO" id="GO:0008270">
    <property type="term" value="F:zinc ion binding"/>
    <property type="evidence" value="ECO:0007669"/>
    <property type="project" value="UniProtKB-KW"/>
</dbReference>
<sequence length="134" mass="15458">MERNHLFFGLSDNKSVQKRKREEEDETLQEKPTDKKKRSNEETIKCLVCLDTVCCPIMTSLPCAHVFHEICINEWLKKSIICPICRRPTTADAMGGWNYDEWNDEPESEDSSDESESEESSDESESEDSSDESE</sequence>
<dbReference type="SUPFAM" id="SSF57850">
    <property type="entry name" value="RING/U-box"/>
    <property type="match status" value="1"/>
</dbReference>
<feature type="non-terminal residue" evidence="6">
    <location>
        <position position="134"/>
    </location>
</feature>
<evidence type="ECO:0000256" key="1">
    <source>
        <dbReference type="ARBA" id="ARBA00022771"/>
    </source>
</evidence>
<evidence type="ECO:0000313" key="6">
    <source>
        <dbReference type="EMBL" id="GBM93868.1"/>
    </source>
</evidence>
<accession>A0A4Y2JWH6</accession>
<evidence type="ECO:0000256" key="4">
    <source>
        <dbReference type="SAM" id="MobiDB-lite"/>
    </source>
</evidence>
<dbReference type="PROSITE" id="PS50089">
    <property type="entry name" value="ZF_RING_2"/>
    <property type="match status" value="1"/>
</dbReference>
<feature type="compositionally biased region" description="Basic and acidic residues" evidence="4">
    <location>
        <begin position="28"/>
        <end position="40"/>
    </location>
</feature>
<keyword evidence="1 3" id="KW-0479">Metal-binding</keyword>
<keyword evidence="7" id="KW-1185">Reference proteome</keyword>
<feature type="region of interest" description="Disordered" evidence="4">
    <location>
        <begin position="90"/>
        <end position="134"/>
    </location>
</feature>
<comment type="caution">
    <text evidence="6">The sequence shown here is derived from an EMBL/GenBank/DDBJ whole genome shotgun (WGS) entry which is preliminary data.</text>
</comment>
<dbReference type="InterPro" id="IPR013083">
    <property type="entry name" value="Znf_RING/FYVE/PHD"/>
</dbReference>
<dbReference type="OrthoDB" id="6427083at2759"/>
<dbReference type="PANTHER" id="PTHR46359">
    <property type="entry name" value="GEO07743P1"/>
    <property type="match status" value="1"/>
</dbReference>
<name>A0A4Y2JWH6_ARAVE</name>
<dbReference type="Proteomes" id="UP000499080">
    <property type="component" value="Unassembled WGS sequence"/>
</dbReference>
<feature type="compositionally biased region" description="Acidic residues" evidence="4">
    <location>
        <begin position="101"/>
        <end position="134"/>
    </location>
</feature>
<dbReference type="InterPro" id="IPR001841">
    <property type="entry name" value="Znf_RING"/>
</dbReference>
<proteinExistence type="predicted"/>
<feature type="domain" description="RING-type" evidence="5">
    <location>
        <begin position="46"/>
        <end position="86"/>
    </location>
</feature>
<feature type="region of interest" description="Disordered" evidence="4">
    <location>
        <begin position="1"/>
        <end position="40"/>
    </location>
</feature>
<dbReference type="AlphaFoldDB" id="A0A4Y2JWH6"/>
<dbReference type="EMBL" id="BGPR01003913">
    <property type="protein sequence ID" value="GBM93868.1"/>
    <property type="molecule type" value="Genomic_DNA"/>
</dbReference>
<reference evidence="6 7" key="1">
    <citation type="journal article" date="2019" name="Sci. Rep.">
        <title>Orb-weaving spider Araneus ventricosus genome elucidates the spidroin gene catalogue.</title>
        <authorList>
            <person name="Kono N."/>
            <person name="Nakamura H."/>
            <person name="Ohtoshi R."/>
            <person name="Moran D.A.P."/>
            <person name="Shinohara A."/>
            <person name="Yoshida Y."/>
            <person name="Fujiwara M."/>
            <person name="Mori M."/>
            <person name="Tomita M."/>
            <person name="Arakawa K."/>
        </authorList>
    </citation>
    <scope>NUCLEOTIDE SEQUENCE [LARGE SCALE GENOMIC DNA]</scope>
</reference>